<organism evidence="1 2">
    <name type="scientific">Caballeronia humi</name>
    <dbReference type="NCBI Taxonomy" id="326474"/>
    <lineage>
        <taxon>Bacteria</taxon>
        <taxon>Pseudomonadati</taxon>
        <taxon>Pseudomonadota</taxon>
        <taxon>Betaproteobacteria</taxon>
        <taxon>Burkholderiales</taxon>
        <taxon>Burkholderiaceae</taxon>
        <taxon>Caballeronia</taxon>
    </lineage>
</organism>
<reference evidence="1" key="1">
    <citation type="submission" date="2016-01" db="EMBL/GenBank/DDBJ databases">
        <authorList>
            <person name="Peeters C."/>
        </authorList>
    </citation>
    <scope>NUCLEOTIDE SEQUENCE [LARGE SCALE GENOMIC DNA]</scope>
    <source>
        <strain evidence="1">LMG 22934</strain>
    </source>
</reference>
<name>A0A158J4U3_9BURK</name>
<comment type="caution">
    <text evidence="1">The sequence shown here is derived from an EMBL/GenBank/DDBJ whole genome shotgun (WGS) entry which is preliminary data.</text>
</comment>
<dbReference type="Proteomes" id="UP000054977">
    <property type="component" value="Unassembled WGS sequence"/>
</dbReference>
<accession>A0A158J4U3</accession>
<dbReference type="AlphaFoldDB" id="A0A158J4U3"/>
<keyword evidence="2" id="KW-1185">Reference proteome</keyword>
<sequence>MAINLFAEYVNQFVFLCAVKANNSIEPVEQTLQFPYMLPVGNLNRRSFRCLAKKARDAKDFAMHGAHCGHRIFTTDKSRQLRIDVLVIPLFVGQELIREQIVHARQLARYRARRQSRQAIGQFPNLLGYWTELDVFAHQPIRINTGKPTGLRCRGNLQRPKCVRNDRHVNDFLEHRAIYGRQKSDGGDNHSR</sequence>
<dbReference type="EMBL" id="FCNW02000056">
    <property type="protein sequence ID" value="SAL63379.1"/>
    <property type="molecule type" value="Genomic_DNA"/>
</dbReference>
<evidence type="ECO:0000313" key="2">
    <source>
        <dbReference type="Proteomes" id="UP000054977"/>
    </source>
</evidence>
<proteinExistence type="predicted"/>
<dbReference type="STRING" id="326474.AWB65_05883"/>
<protein>
    <submittedName>
        <fullName evidence="1">Uncharacterized protein</fullName>
    </submittedName>
</protein>
<evidence type="ECO:0000313" key="1">
    <source>
        <dbReference type="EMBL" id="SAL63379.1"/>
    </source>
</evidence>
<gene>
    <name evidence="1" type="ORF">AWB65_05883</name>
</gene>